<evidence type="ECO:0000256" key="1">
    <source>
        <dbReference type="SAM" id="Phobius"/>
    </source>
</evidence>
<proteinExistence type="predicted"/>
<feature type="transmembrane region" description="Helical" evidence="1">
    <location>
        <begin position="57"/>
        <end position="76"/>
    </location>
</feature>
<dbReference type="EMBL" id="WMEQ01000001">
    <property type="protein sequence ID" value="MYL32065.1"/>
    <property type="molecule type" value="Genomic_DNA"/>
</dbReference>
<reference evidence="2 3" key="1">
    <citation type="submission" date="2019-11" db="EMBL/GenBank/DDBJ databases">
        <title>Genome sequences of 17 halophilic strains isolated from different environments.</title>
        <authorList>
            <person name="Furrow R.E."/>
        </authorList>
    </citation>
    <scope>NUCLEOTIDE SEQUENCE [LARGE SCALE GENOMIC DNA]</scope>
    <source>
        <strain evidence="2 3">22514_16_FS</strain>
    </source>
</reference>
<evidence type="ECO:0000313" key="3">
    <source>
        <dbReference type="Proteomes" id="UP000468638"/>
    </source>
</evidence>
<accession>A0A6I4ZP84</accession>
<keyword evidence="1" id="KW-0472">Membrane</keyword>
<organism evidence="2 3">
    <name type="scientific">Pontibacillus yanchengensis</name>
    <dbReference type="NCBI Taxonomy" id="462910"/>
    <lineage>
        <taxon>Bacteria</taxon>
        <taxon>Bacillati</taxon>
        <taxon>Bacillota</taxon>
        <taxon>Bacilli</taxon>
        <taxon>Bacillales</taxon>
        <taxon>Bacillaceae</taxon>
        <taxon>Pontibacillus</taxon>
    </lineage>
</organism>
<dbReference type="OrthoDB" id="2657646at2"/>
<gene>
    <name evidence="2" type="ORF">GLW05_00400</name>
</gene>
<keyword evidence="1" id="KW-0812">Transmembrane</keyword>
<sequence length="108" mass="12325">MSKPIYCDKCKKEIRVREDLVTATMVIEVVPYHEACYAKDLKGAKTFFLDNQPINGFSGNVGIFFVMILAFFWLLFADGASKAASLLALIPIGYRLYSYLTYERHVEK</sequence>
<name>A0A6I4ZP84_9BACI</name>
<keyword evidence="1" id="KW-1133">Transmembrane helix</keyword>
<protein>
    <recommendedName>
        <fullName evidence="4">Permease</fullName>
    </recommendedName>
</protein>
<evidence type="ECO:0008006" key="4">
    <source>
        <dbReference type="Google" id="ProtNLM"/>
    </source>
</evidence>
<dbReference type="Proteomes" id="UP000468638">
    <property type="component" value="Unassembled WGS sequence"/>
</dbReference>
<dbReference type="AlphaFoldDB" id="A0A6I4ZP84"/>
<evidence type="ECO:0000313" key="2">
    <source>
        <dbReference type="EMBL" id="MYL32065.1"/>
    </source>
</evidence>
<dbReference type="RefSeq" id="WP_160847388.1">
    <property type="nucleotide sequence ID" value="NZ_WMEQ01000001.1"/>
</dbReference>
<comment type="caution">
    <text evidence="2">The sequence shown here is derived from an EMBL/GenBank/DDBJ whole genome shotgun (WGS) entry which is preliminary data.</text>
</comment>